<gene>
    <name evidence="2" type="ORF">ENS31_14390</name>
</gene>
<evidence type="ECO:0000256" key="1">
    <source>
        <dbReference type="SAM" id="SignalP"/>
    </source>
</evidence>
<feature type="signal peptide" evidence="1">
    <location>
        <begin position="1"/>
        <end position="23"/>
    </location>
</feature>
<sequence>MKNFLIAILVLFASSLIWGQSNSKDIPKSPLTVADVESVFGKGFKEEAPSKFGDITSYRFAHKDYTVQVTIQPSYGAKNVAEYKKMMTPKGTTWQAIPNDPDGAMIEVRDDKNDDLASTPAIEYIRKDKLVRLQVLGTYYGFDKKDMPKARDEMRQKLAKLKRIP</sequence>
<keyword evidence="1" id="KW-0732">Signal</keyword>
<organism evidence="2">
    <name type="scientific">Ignavibacterium album</name>
    <dbReference type="NCBI Taxonomy" id="591197"/>
    <lineage>
        <taxon>Bacteria</taxon>
        <taxon>Pseudomonadati</taxon>
        <taxon>Ignavibacteriota</taxon>
        <taxon>Ignavibacteria</taxon>
        <taxon>Ignavibacteriales</taxon>
        <taxon>Ignavibacteriaceae</taxon>
        <taxon>Ignavibacterium</taxon>
    </lineage>
</organism>
<dbReference type="EMBL" id="DSUJ01000011">
    <property type="protein sequence ID" value="HFI92705.1"/>
    <property type="molecule type" value="Genomic_DNA"/>
</dbReference>
<evidence type="ECO:0000313" key="2">
    <source>
        <dbReference type="EMBL" id="HFI92705.1"/>
    </source>
</evidence>
<feature type="chain" id="PRO_5030992023" evidence="1">
    <location>
        <begin position="24"/>
        <end position="165"/>
    </location>
</feature>
<reference evidence="2" key="1">
    <citation type="journal article" date="2020" name="mSystems">
        <title>Genome- and Community-Level Interaction Insights into Carbon Utilization and Element Cycling Functions of Hydrothermarchaeota in Hydrothermal Sediment.</title>
        <authorList>
            <person name="Zhou Z."/>
            <person name="Liu Y."/>
            <person name="Xu W."/>
            <person name="Pan J."/>
            <person name="Luo Z.H."/>
            <person name="Li M."/>
        </authorList>
    </citation>
    <scope>NUCLEOTIDE SEQUENCE [LARGE SCALE GENOMIC DNA]</scope>
    <source>
        <strain evidence="2">SpSt-479</strain>
    </source>
</reference>
<name>A0A7V3E873_9BACT</name>
<comment type="caution">
    <text evidence="2">The sequence shown here is derived from an EMBL/GenBank/DDBJ whole genome shotgun (WGS) entry which is preliminary data.</text>
</comment>
<accession>A0A7V3E873</accession>
<dbReference type="AlphaFoldDB" id="A0A7V3E873"/>
<proteinExistence type="predicted"/>
<protein>
    <submittedName>
        <fullName evidence="2">Uncharacterized protein</fullName>
    </submittedName>
</protein>